<organism evidence="2 3">
    <name type="scientific">Anisodus acutangulus</name>
    <dbReference type="NCBI Taxonomy" id="402998"/>
    <lineage>
        <taxon>Eukaryota</taxon>
        <taxon>Viridiplantae</taxon>
        <taxon>Streptophyta</taxon>
        <taxon>Embryophyta</taxon>
        <taxon>Tracheophyta</taxon>
        <taxon>Spermatophyta</taxon>
        <taxon>Magnoliopsida</taxon>
        <taxon>eudicotyledons</taxon>
        <taxon>Gunneridae</taxon>
        <taxon>Pentapetalae</taxon>
        <taxon>asterids</taxon>
        <taxon>lamiids</taxon>
        <taxon>Solanales</taxon>
        <taxon>Solanaceae</taxon>
        <taxon>Solanoideae</taxon>
        <taxon>Hyoscyameae</taxon>
        <taxon>Anisodus</taxon>
    </lineage>
</organism>
<dbReference type="InterPro" id="IPR027629">
    <property type="entry name" value="DevT-like"/>
</dbReference>
<evidence type="ECO:0000256" key="1">
    <source>
        <dbReference type="SAM" id="MobiDB-lite"/>
    </source>
</evidence>
<protein>
    <submittedName>
        <fullName evidence="2">Uncharacterized protein</fullName>
    </submittedName>
</protein>
<dbReference type="OrthoDB" id="3664at2759"/>
<sequence>MHGNIEVQSDTDQKARTAIEIAMEQGGRIEGSSTGGQPSGAHTEAGKGRTDVVAQPVGPSIKVGKGGNYDGGECTTADDEFTEVKRKEKPKGDFGNENMDVVRSIADLEITKAVILGNHDAWNTQKFSGSLGDEHVGYRRMDLPMLKLSIVGGRPFSCGCRPLFRKQLLKASLLLEMAFTK</sequence>
<comment type="caution">
    <text evidence="2">The sequence shown here is derived from an EMBL/GenBank/DDBJ whole genome shotgun (WGS) entry which is preliminary data.</text>
</comment>
<feature type="region of interest" description="Disordered" evidence="1">
    <location>
        <begin position="19"/>
        <end position="49"/>
    </location>
</feature>
<dbReference type="EMBL" id="JAJAGQ010000005">
    <property type="protein sequence ID" value="KAJ8562216.1"/>
    <property type="molecule type" value="Genomic_DNA"/>
</dbReference>
<keyword evidence="3" id="KW-1185">Reference proteome</keyword>
<gene>
    <name evidence="2" type="ORF">K7X08_011507</name>
</gene>
<proteinExistence type="predicted"/>
<accession>A0A9Q1MK45</accession>
<dbReference type="PANTHER" id="PTHR35769:SF2">
    <property type="entry name" value="CALCINEURIN-LIKE METALLO-PHOSPHOESTERASE SUPERFAMILY PROTEIN"/>
    <property type="match status" value="1"/>
</dbReference>
<dbReference type="AlphaFoldDB" id="A0A9Q1MK45"/>
<evidence type="ECO:0000313" key="2">
    <source>
        <dbReference type="EMBL" id="KAJ8562216.1"/>
    </source>
</evidence>
<dbReference type="PANTHER" id="PTHR35769">
    <property type="entry name" value="CALCINEURIN-LIKE METALLO-PHOSPHOESTERASE SUPERFAMILY PROTEIN"/>
    <property type="match status" value="1"/>
</dbReference>
<name>A0A9Q1MK45_9SOLA</name>
<dbReference type="Proteomes" id="UP001152561">
    <property type="component" value="Unassembled WGS sequence"/>
</dbReference>
<evidence type="ECO:0000313" key="3">
    <source>
        <dbReference type="Proteomes" id="UP001152561"/>
    </source>
</evidence>
<reference evidence="3" key="1">
    <citation type="journal article" date="2023" name="Proc. Natl. Acad. Sci. U.S.A.">
        <title>Genomic and structural basis for evolution of tropane alkaloid biosynthesis.</title>
        <authorList>
            <person name="Wanga Y.-J."/>
            <person name="Taina T."/>
            <person name="Yua J.-Y."/>
            <person name="Lia J."/>
            <person name="Xua B."/>
            <person name="Chenc J."/>
            <person name="D'Auriad J.C."/>
            <person name="Huanga J.-P."/>
            <person name="Huanga S.-X."/>
        </authorList>
    </citation>
    <scope>NUCLEOTIDE SEQUENCE [LARGE SCALE GENOMIC DNA]</scope>
    <source>
        <strain evidence="3">cv. KIB-2019</strain>
    </source>
</reference>